<name>A0ABW6AS07_9BACT</name>
<gene>
    <name evidence="1" type="ORF">ACFS25_25705</name>
</gene>
<accession>A0ABW6AS07</accession>
<proteinExistence type="predicted"/>
<dbReference type="EMBL" id="JBHUOM010000023">
    <property type="protein sequence ID" value="MFD2937203.1"/>
    <property type="molecule type" value="Genomic_DNA"/>
</dbReference>
<evidence type="ECO:0000313" key="1">
    <source>
        <dbReference type="EMBL" id="MFD2937203.1"/>
    </source>
</evidence>
<sequence length="272" mass="29973">MQNTYFSVKYTKKVFSVMLDHGQKSRRYWSQIACLSLLCLLITPVLWAQTGSCPTITNTRMLSVTVCTERVIDSLQVNTTGTIEFVRFDALQTNPYKENGVAYVGEPVLVNGKATLRNVLFPANWGTKDRLYYVYARLKQAPTNPTCLPFAQIIVYIKANPTASVVVKEATCYGTQSQNDGQVSLTGYSPTDTYEMAIKGTFTGQGKAIPADGVIVTNGSRTGIPKLYTVRIYNSSGCYTDRSILMTNAPCNCLPISCMPMTIAKTKSGRQI</sequence>
<dbReference type="RefSeq" id="WP_381506770.1">
    <property type="nucleotide sequence ID" value="NZ_JBHUOM010000023.1"/>
</dbReference>
<reference evidence="2" key="1">
    <citation type="journal article" date="2019" name="Int. J. Syst. Evol. Microbiol.">
        <title>The Global Catalogue of Microorganisms (GCM) 10K type strain sequencing project: providing services to taxonomists for standard genome sequencing and annotation.</title>
        <authorList>
            <consortium name="The Broad Institute Genomics Platform"/>
            <consortium name="The Broad Institute Genome Sequencing Center for Infectious Disease"/>
            <person name="Wu L."/>
            <person name="Ma J."/>
        </authorList>
    </citation>
    <scope>NUCLEOTIDE SEQUENCE [LARGE SCALE GENOMIC DNA]</scope>
    <source>
        <strain evidence="2">KCTC 52490</strain>
    </source>
</reference>
<organism evidence="1 2">
    <name type="scientific">Spirosoma flavum</name>
    <dbReference type="NCBI Taxonomy" id="2048557"/>
    <lineage>
        <taxon>Bacteria</taxon>
        <taxon>Pseudomonadati</taxon>
        <taxon>Bacteroidota</taxon>
        <taxon>Cytophagia</taxon>
        <taxon>Cytophagales</taxon>
        <taxon>Cytophagaceae</taxon>
        <taxon>Spirosoma</taxon>
    </lineage>
</organism>
<comment type="caution">
    <text evidence="1">The sequence shown here is derived from an EMBL/GenBank/DDBJ whole genome shotgun (WGS) entry which is preliminary data.</text>
</comment>
<keyword evidence="2" id="KW-1185">Reference proteome</keyword>
<evidence type="ECO:0008006" key="3">
    <source>
        <dbReference type="Google" id="ProtNLM"/>
    </source>
</evidence>
<evidence type="ECO:0000313" key="2">
    <source>
        <dbReference type="Proteomes" id="UP001597512"/>
    </source>
</evidence>
<protein>
    <recommendedName>
        <fullName evidence="3">Gliding motility-associated C-terminal domain-containing protein</fullName>
    </recommendedName>
</protein>
<dbReference type="Proteomes" id="UP001597512">
    <property type="component" value="Unassembled WGS sequence"/>
</dbReference>